<protein>
    <recommendedName>
        <fullName evidence="4">fructose-bisphosphate aldolase</fullName>
        <ecNumber evidence="4">4.1.2.13</ecNumber>
    </recommendedName>
</protein>
<evidence type="ECO:0000313" key="8">
    <source>
        <dbReference type="Proteomes" id="UP001491310"/>
    </source>
</evidence>
<dbReference type="EMBL" id="JALJOT010000009">
    <property type="protein sequence ID" value="KAK9907589.1"/>
    <property type="molecule type" value="Genomic_DNA"/>
</dbReference>
<evidence type="ECO:0000256" key="3">
    <source>
        <dbReference type="ARBA" id="ARBA00010387"/>
    </source>
</evidence>
<accession>A0ABR2YLG4</accession>
<dbReference type="Proteomes" id="UP001491310">
    <property type="component" value="Unassembled WGS sequence"/>
</dbReference>
<comment type="caution">
    <text evidence="7">The sequence shown here is derived from an EMBL/GenBank/DDBJ whole genome shotgun (WGS) entry which is preliminary data.</text>
</comment>
<comment type="pathway">
    <text evidence="2">Carbohydrate degradation; glycolysis; D-glyceraldehyde 3-phosphate and glycerone phosphate from D-glucose: step 4/4.</text>
</comment>
<evidence type="ECO:0000256" key="2">
    <source>
        <dbReference type="ARBA" id="ARBA00004714"/>
    </source>
</evidence>
<proteinExistence type="inferred from homology"/>
<dbReference type="EC" id="4.1.2.13" evidence="4"/>
<evidence type="ECO:0000256" key="4">
    <source>
        <dbReference type="ARBA" id="ARBA00013068"/>
    </source>
</evidence>
<dbReference type="SUPFAM" id="SSF51569">
    <property type="entry name" value="Aldolase"/>
    <property type="match status" value="1"/>
</dbReference>
<evidence type="ECO:0000256" key="6">
    <source>
        <dbReference type="ARBA" id="ARBA00023239"/>
    </source>
</evidence>
<evidence type="ECO:0000313" key="7">
    <source>
        <dbReference type="EMBL" id="KAK9907589.1"/>
    </source>
</evidence>
<evidence type="ECO:0000256" key="1">
    <source>
        <dbReference type="ARBA" id="ARBA00000441"/>
    </source>
</evidence>
<comment type="similarity">
    <text evidence="3">Belongs to the class I fructose-bisphosphate aldolase family.</text>
</comment>
<comment type="catalytic activity">
    <reaction evidence="1">
        <text>beta-D-fructose 1,6-bisphosphate = D-glyceraldehyde 3-phosphate + dihydroxyacetone phosphate</text>
        <dbReference type="Rhea" id="RHEA:14729"/>
        <dbReference type="ChEBI" id="CHEBI:32966"/>
        <dbReference type="ChEBI" id="CHEBI:57642"/>
        <dbReference type="ChEBI" id="CHEBI:59776"/>
        <dbReference type="EC" id="4.1.2.13"/>
    </reaction>
</comment>
<gene>
    <name evidence="7" type="ORF">WJX75_006586</name>
</gene>
<keyword evidence="6" id="KW-0456">Lyase</keyword>
<dbReference type="NCBIfam" id="NF033379">
    <property type="entry name" value="FrucBisAld_I"/>
    <property type="match status" value="1"/>
</dbReference>
<keyword evidence="5" id="KW-0324">Glycolysis</keyword>
<dbReference type="InterPro" id="IPR000741">
    <property type="entry name" value="FBA_I"/>
</dbReference>
<organism evidence="7 8">
    <name type="scientific">Coccomyxa subellipsoidea</name>
    <dbReference type="NCBI Taxonomy" id="248742"/>
    <lineage>
        <taxon>Eukaryota</taxon>
        <taxon>Viridiplantae</taxon>
        <taxon>Chlorophyta</taxon>
        <taxon>core chlorophytes</taxon>
        <taxon>Trebouxiophyceae</taxon>
        <taxon>Trebouxiophyceae incertae sedis</taxon>
        <taxon>Coccomyxaceae</taxon>
        <taxon>Coccomyxa</taxon>
    </lineage>
</organism>
<dbReference type="PANTHER" id="PTHR11627">
    <property type="entry name" value="FRUCTOSE-BISPHOSPHATE ALDOLASE"/>
    <property type="match status" value="1"/>
</dbReference>
<dbReference type="InterPro" id="IPR013785">
    <property type="entry name" value="Aldolase_TIM"/>
</dbReference>
<dbReference type="Pfam" id="PF00274">
    <property type="entry name" value="Glycolytic"/>
    <property type="match status" value="1"/>
</dbReference>
<sequence>MVTQKIPMDNDLKGIAQGLTVRGKGILASDESTGTIGKRLEKSGLENTEEVRRAYRENFYTADIGSSISGAILFKETLYQHSSDDLPFVTCLSDRGVLPGIKVDQGLVPLPGSNSETSTRGLETLESECRQYRRQGARFTKWRAALKVADGLPSEAAIQRNAEELAEYAAIAQACDLMPIVEPEILIDGDYSLQRSAEVSQRVLQACVAQLWRRPVDLEATLLKPMMVMPGADASKRASKEEVSIATLDTMRRSVPPAIPGIMFLSGGLSEEESTQYLNAINVLAKEQNNNPWALSFSFGRALQASVLKLWTEEESGRVPAGAAKEMAQALAAANAAAAKGEFQGPHPSITSAAGTLRETFRGWRTDVAS</sequence>
<keyword evidence="8" id="KW-1185">Reference proteome</keyword>
<reference evidence="7 8" key="1">
    <citation type="journal article" date="2024" name="Nat. Commun.">
        <title>Phylogenomics reveals the evolutionary origins of lichenization in chlorophyte algae.</title>
        <authorList>
            <person name="Puginier C."/>
            <person name="Libourel C."/>
            <person name="Otte J."/>
            <person name="Skaloud P."/>
            <person name="Haon M."/>
            <person name="Grisel S."/>
            <person name="Petersen M."/>
            <person name="Berrin J.G."/>
            <person name="Delaux P.M."/>
            <person name="Dal Grande F."/>
            <person name="Keller J."/>
        </authorList>
    </citation>
    <scope>NUCLEOTIDE SEQUENCE [LARGE SCALE GENOMIC DNA]</scope>
    <source>
        <strain evidence="7 8">SAG 216-7</strain>
    </source>
</reference>
<name>A0ABR2YLG4_9CHLO</name>
<evidence type="ECO:0000256" key="5">
    <source>
        <dbReference type="ARBA" id="ARBA00023152"/>
    </source>
</evidence>
<dbReference type="Gene3D" id="3.20.20.70">
    <property type="entry name" value="Aldolase class I"/>
    <property type="match status" value="1"/>
</dbReference>